<dbReference type="AlphaFoldDB" id="A0A0M1NZL1"/>
<evidence type="ECO:0000256" key="3">
    <source>
        <dbReference type="ARBA" id="ARBA00022448"/>
    </source>
</evidence>
<comment type="subcellular location">
    <subcellularLocation>
        <location evidence="1">Cell inner membrane</location>
        <topology evidence="1">Multi-pass membrane protein</topology>
    </subcellularLocation>
    <subcellularLocation>
        <location evidence="9">Cell membrane</location>
        <topology evidence="9">Multi-pass membrane protein</topology>
    </subcellularLocation>
</comment>
<evidence type="ECO:0000256" key="9">
    <source>
        <dbReference type="RuleBase" id="RU003923"/>
    </source>
</evidence>
<gene>
    <name evidence="12" type="ORF">AM231_00145</name>
</gene>
<dbReference type="EMBL" id="LIUT01000001">
    <property type="protein sequence ID" value="KOR87703.1"/>
    <property type="molecule type" value="Genomic_DNA"/>
</dbReference>
<dbReference type="InterPro" id="IPR018076">
    <property type="entry name" value="T2SS_GspF_dom"/>
</dbReference>
<dbReference type="InterPro" id="IPR001992">
    <property type="entry name" value="T2SS_GspF/T4SS_PilC_CS"/>
</dbReference>
<dbReference type="PRINTS" id="PR00812">
    <property type="entry name" value="BCTERIALGSPF"/>
</dbReference>
<evidence type="ECO:0000256" key="8">
    <source>
        <dbReference type="ARBA" id="ARBA00023136"/>
    </source>
</evidence>
<keyword evidence="5" id="KW-0997">Cell inner membrane</keyword>
<evidence type="ECO:0000256" key="1">
    <source>
        <dbReference type="ARBA" id="ARBA00004429"/>
    </source>
</evidence>
<evidence type="ECO:0000256" key="7">
    <source>
        <dbReference type="ARBA" id="ARBA00022989"/>
    </source>
</evidence>
<evidence type="ECO:0000313" key="13">
    <source>
        <dbReference type="Proteomes" id="UP000036932"/>
    </source>
</evidence>
<evidence type="ECO:0000256" key="4">
    <source>
        <dbReference type="ARBA" id="ARBA00022475"/>
    </source>
</evidence>
<sequence>MAQFQYIGRDSSGKARKGKVMGSSRKEVVVNLREKGIAVTDIIELETSLLNVEITIGNPVKTQDFVIYLRQFSTLIVAGVTIAEATKILAEQTESKHLRNALKSVEADVRSGKPFSVAAASHKKIFPPMFIYLVQAGEASGDLDETLDRLATYFEKQHYSMQKVKSALMYPIAIAIVAIGVVIFLLTNVVPMFVSMFAQFDAELPAITKMVMAMSNWLQSFWWLVLILVVALIAGFMVIKSRPSSKYHLDYALLKMPLFGKLTQKAIIARMTRTLSSLFKSSVPILEALTIVERVVLNEVMTRVLRDARASLESGRTLSEPMRQHWIFPPLVTQMIAIGEQSGSLDIMLEKVSEFYEKEVDATADALKGLIEPIMIIFLAVIVGFIVLSLMVPMFDIFNQVK</sequence>
<keyword evidence="8 10" id="KW-0472">Membrane</keyword>
<feature type="transmembrane region" description="Helical" evidence="10">
    <location>
        <begin position="167"/>
        <end position="200"/>
    </location>
</feature>
<keyword evidence="13" id="KW-1185">Reference proteome</keyword>
<dbReference type="Gene3D" id="1.20.81.30">
    <property type="entry name" value="Type II secretion system (T2SS), domain F"/>
    <property type="match status" value="2"/>
</dbReference>
<dbReference type="GO" id="GO:0005886">
    <property type="term" value="C:plasma membrane"/>
    <property type="evidence" value="ECO:0007669"/>
    <property type="project" value="UniProtKB-SubCell"/>
</dbReference>
<keyword evidence="6 9" id="KW-0812">Transmembrane</keyword>
<evidence type="ECO:0000256" key="6">
    <source>
        <dbReference type="ARBA" id="ARBA00022692"/>
    </source>
</evidence>
<keyword evidence="7 10" id="KW-1133">Transmembrane helix</keyword>
<comment type="caution">
    <text evidence="12">The sequence shown here is derived from an EMBL/GenBank/DDBJ whole genome shotgun (WGS) entry which is preliminary data.</text>
</comment>
<keyword evidence="4" id="KW-1003">Cell membrane</keyword>
<evidence type="ECO:0000313" key="12">
    <source>
        <dbReference type="EMBL" id="KOR87703.1"/>
    </source>
</evidence>
<feature type="transmembrane region" description="Helical" evidence="10">
    <location>
        <begin position="374"/>
        <end position="395"/>
    </location>
</feature>
<dbReference type="RefSeq" id="WP_054400774.1">
    <property type="nucleotide sequence ID" value="NZ_LIUT01000001.1"/>
</dbReference>
<dbReference type="PANTHER" id="PTHR30012:SF0">
    <property type="entry name" value="TYPE II SECRETION SYSTEM PROTEIN F-RELATED"/>
    <property type="match status" value="1"/>
</dbReference>
<comment type="similarity">
    <text evidence="2 9">Belongs to the GSP F family.</text>
</comment>
<evidence type="ECO:0000259" key="11">
    <source>
        <dbReference type="Pfam" id="PF00482"/>
    </source>
</evidence>
<feature type="transmembrane region" description="Helical" evidence="10">
    <location>
        <begin position="220"/>
        <end position="239"/>
    </location>
</feature>
<dbReference type="GO" id="GO:0009306">
    <property type="term" value="P:protein secretion"/>
    <property type="evidence" value="ECO:0007669"/>
    <property type="project" value="InterPro"/>
</dbReference>
<protein>
    <submittedName>
        <fullName evidence="12">Type II secretion system protein F</fullName>
    </submittedName>
</protein>
<dbReference type="InterPro" id="IPR042094">
    <property type="entry name" value="T2SS_GspF_sf"/>
</dbReference>
<dbReference type="InterPro" id="IPR003004">
    <property type="entry name" value="GspF/PilC"/>
</dbReference>
<evidence type="ECO:0000256" key="5">
    <source>
        <dbReference type="ARBA" id="ARBA00022519"/>
    </source>
</evidence>
<dbReference type="FunFam" id="1.20.81.30:FF:000001">
    <property type="entry name" value="Type II secretion system protein F"/>
    <property type="match status" value="2"/>
</dbReference>
<dbReference type="Pfam" id="PF00482">
    <property type="entry name" value="T2SSF"/>
    <property type="match status" value="2"/>
</dbReference>
<keyword evidence="3 9" id="KW-0813">Transport</keyword>
<evidence type="ECO:0000256" key="10">
    <source>
        <dbReference type="SAM" id="Phobius"/>
    </source>
</evidence>
<feature type="domain" description="Type II secretion system protein GspF" evidence="11">
    <location>
        <begin position="272"/>
        <end position="393"/>
    </location>
</feature>
<dbReference type="PANTHER" id="PTHR30012">
    <property type="entry name" value="GENERAL SECRETION PATHWAY PROTEIN"/>
    <property type="match status" value="1"/>
</dbReference>
<feature type="domain" description="Type II secretion system protein GspF" evidence="11">
    <location>
        <begin position="68"/>
        <end position="191"/>
    </location>
</feature>
<organism evidence="12 13">
    <name type="scientific">Paenibacillus solani</name>
    <dbReference type="NCBI Taxonomy" id="1705565"/>
    <lineage>
        <taxon>Bacteria</taxon>
        <taxon>Bacillati</taxon>
        <taxon>Bacillota</taxon>
        <taxon>Bacilli</taxon>
        <taxon>Bacillales</taxon>
        <taxon>Paenibacillaceae</taxon>
        <taxon>Paenibacillus</taxon>
    </lineage>
</organism>
<dbReference type="Proteomes" id="UP000036932">
    <property type="component" value="Unassembled WGS sequence"/>
</dbReference>
<dbReference type="PROSITE" id="PS00874">
    <property type="entry name" value="T2SP_F"/>
    <property type="match status" value="1"/>
</dbReference>
<proteinExistence type="inferred from homology"/>
<evidence type="ECO:0000256" key="2">
    <source>
        <dbReference type="ARBA" id="ARBA00005745"/>
    </source>
</evidence>
<dbReference type="OrthoDB" id="9805682at2"/>
<name>A0A0M1NZL1_9BACL</name>
<accession>A0A0M1NZL1</accession>
<dbReference type="PATRIC" id="fig|1705565.3.peg.1844"/>
<reference evidence="13" key="1">
    <citation type="submission" date="2015-08" db="EMBL/GenBank/DDBJ databases">
        <title>Genome sequencing project for genomic taxonomy and phylogenomics of Bacillus-like bacteria.</title>
        <authorList>
            <person name="Liu B."/>
            <person name="Wang J."/>
            <person name="Zhu Y."/>
            <person name="Liu G."/>
            <person name="Chen Q."/>
            <person name="Chen Z."/>
            <person name="Lan J."/>
            <person name="Che J."/>
            <person name="Ge C."/>
            <person name="Shi H."/>
            <person name="Pan Z."/>
            <person name="Liu X."/>
        </authorList>
    </citation>
    <scope>NUCLEOTIDE SEQUENCE [LARGE SCALE GENOMIC DNA]</scope>
    <source>
        <strain evidence="13">FJAT-22460</strain>
    </source>
</reference>